<dbReference type="PROSITE" id="PS00178">
    <property type="entry name" value="AA_TRNA_LIGASE_I"/>
    <property type="match status" value="1"/>
</dbReference>
<sequence>MTCTVRFAPSPTGLLHVGNARMALVNDLFARKSGGRFVLRLDDTDAERSTVAFAQAIEEDLAWLGVRWDVVERQSARLARYDEAFARLKAQGRVYPCYETPEELDYKRRRLMARGKPPIYDRAGAMLDDAERARFEAEGRRPHWRFKLSDGAIVWDDLVRGPVTFDSANLSDPVIRRADESWLYMLPSAVDDIDMAISHVVRGEDHVANTAVQIQMFEALGSPAPTFAHLPLMTDLSGQGLSKRLGSLSLRELRENGIEATGLASYLARLGTSDDIEALGSLDALAEGFDFSHFSRAAAKFDPDHLSRINTQVIHAMAFAEVRGRLAGLEPMTEAFWIAVRPNLSRLGDAAIWHKVCYGAIDPGATQDREFLHAAADLLPGEPWDAETWKTWTAAVKGATGRKGKALFMPLRLALTGLDHGPELKNLLPIIGRARALERLRGV</sequence>
<comment type="subunit">
    <text evidence="8">Monomer.</text>
</comment>
<dbReference type="RefSeq" id="WP_132939896.1">
    <property type="nucleotide sequence ID" value="NZ_CP119676.1"/>
</dbReference>
<evidence type="ECO:0000259" key="10">
    <source>
        <dbReference type="Pfam" id="PF19269"/>
    </source>
</evidence>
<keyword evidence="5 8" id="KW-0067">ATP-binding</keyword>
<feature type="short sequence motif" description="'KMSKS' region" evidence="8">
    <location>
        <begin position="240"/>
        <end position="244"/>
    </location>
</feature>
<dbReference type="GO" id="GO:0004818">
    <property type="term" value="F:glutamate-tRNA ligase activity"/>
    <property type="evidence" value="ECO:0007669"/>
    <property type="project" value="UniProtKB-UniRule"/>
</dbReference>
<dbReference type="OrthoDB" id="9807503at2"/>
<dbReference type="PANTHER" id="PTHR43311">
    <property type="entry name" value="GLUTAMATE--TRNA LIGASE"/>
    <property type="match status" value="1"/>
</dbReference>
<dbReference type="InterPro" id="IPR008925">
    <property type="entry name" value="aa_tRNA-synth_I_cd-bd_sf"/>
</dbReference>
<dbReference type="InterPro" id="IPR004527">
    <property type="entry name" value="Glu-tRNA-ligase_bac/mito"/>
</dbReference>
<keyword evidence="3 8" id="KW-0436">Ligase</keyword>
<evidence type="ECO:0000256" key="6">
    <source>
        <dbReference type="ARBA" id="ARBA00022917"/>
    </source>
</evidence>
<dbReference type="Gene3D" id="3.40.50.620">
    <property type="entry name" value="HUPs"/>
    <property type="match status" value="1"/>
</dbReference>
<keyword evidence="7 8" id="KW-0030">Aminoacyl-tRNA synthetase</keyword>
<dbReference type="EC" id="6.1.1.17" evidence="8"/>
<dbReference type="GO" id="GO:0005829">
    <property type="term" value="C:cytosol"/>
    <property type="evidence" value="ECO:0007669"/>
    <property type="project" value="TreeGrafter"/>
</dbReference>
<proteinExistence type="inferred from homology"/>
<keyword evidence="12" id="KW-1185">Reference proteome</keyword>
<keyword evidence="2 8" id="KW-0963">Cytoplasm</keyword>
<dbReference type="Pfam" id="PF00749">
    <property type="entry name" value="tRNA-synt_1c"/>
    <property type="match status" value="1"/>
</dbReference>
<dbReference type="Proteomes" id="UP000295304">
    <property type="component" value="Unassembled WGS sequence"/>
</dbReference>
<dbReference type="InterPro" id="IPR000924">
    <property type="entry name" value="Glu/Gln-tRNA-synth"/>
</dbReference>
<dbReference type="PANTHER" id="PTHR43311:SF2">
    <property type="entry name" value="GLUTAMATE--TRNA LIGASE, MITOCHONDRIAL-RELATED"/>
    <property type="match status" value="1"/>
</dbReference>
<dbReference type="InterPro" id="IPR020751">
    <property type="entry name" value="aa-tRNA-synth_I_codon-bd_sub2"/>
</dbReference>
<dbReference type="InterPro" id="IPR049940">
    <property type="entry name" value="GluQ/Sye"/>
</dbReference>
<feature type="short sequence motif" description="'HIGH' region" evidence="8">
    <location>
        <begin position="9"/>
        <end position="19"/>
    </location>
</feature>
<evidence type="ECO:0000259" key="9">
    <source>
        <dbReference type="Pfam" id="PF00749"/>
    </source>
</evidence>
<dbReference type="PRINTS" id="PR00987">
    <property type="entry name" value="TRNASYNTHGLU"/>
</dbReference>
<dbReference type="Gene3D" id="1.10.10.350">
    <property type="match status" value="1"/>
</dbReference>
<dbReference type="HAMAP" id="MF_00022">
    <property type="entry name" value="Glu_tRNA_synth_type1"/>
    <property type="match status" value="1"/>
</dbReference>
<evidence type="ECO:0000313" key="11">
    <source>
        <dbReference type="EMBL" id="TCS60583.1"/>
    </source>
</evidence>
<dbReference type="AlphaFoldDB" id="A0A4R3J6T7"/>
<dbReference type="SUPFAM" id="SSF48163">
    <property type="entry name" value="An anticodon-binding domain of class I aminoacyl-tRNA synthetases"/>
    <property type="match status" value="1"/>
</dbReference>
<comment type="caution">
    <text evidence="8">Lacks conserved residue(s) required for the propagation of feature annotation.</text>
</comment>
<keyword evidence="4 8" id="KW-0547">Nucleotide-binding</keyword>
<dbReference type="SUPFAM" id="SSF52374">
    <property type="entry name" value="Nucleotidylyl transferase"/>
    <property type="match status" value="1"/>
</dbReference>
<dbReference type="EMBL" id="SLZW01000010">
    <property type="protein sequence ID" value="TCS60583.1"/>
    <property type="molecule type" value="Genomic_DNA"/>
</dbReference>
<protein>
    <recommendedName>
        <fullName evidence="8">Glutamate--tRNA ligase</fullName>
        <ecNumber evidence="8">6.1.1.17</ecNumber>
    </recommendedName>
    <alternativeName>
        <fullName evidence="8">Glutamyl-tRNA synthetase</fullName>
        <shortName evidence="8">GluRS</shortName>
    </alternativeName>
</protein>
<comment type="similarity">
    <text evidence="1 8">Belongs to the class-I aminoacyl-tRNA synthetase family. Glutamate--tRNA ligase type 1 subfamily.</text>
</comment>
<comment type="subcellular location">
    <subcellularLocation>
        <location evidence="8">Cytoplasm</location>
    </subcellularLocation>
</comment>
<reference evidence="11 12" key="1">
    <citation type="submission" date="2019-03" db="EMBL/GenBank/DDBJ databases">
        <title>Genomic Encyclopedia of Type Strains, Phase IV (KMG-IV): sequencing the most valuable type-strain genomes for metagenomic binning, comparative biology and taxonomic classification.</title>
        <authorList>
            <person name="Goeker M."/>
        </authorList>
    </citation>
    <scope>NUCLEOTIDE SEQUENCE [LARGE SCALE GENOMIC DNA]</scope>
    <source>
        <strain evidence="11 12">DSM 101688</strain>
    </source>
</reference>
<dbReference type="NCBIfam" id="TIGR00464">
    <property type="entry name" value="gltX_bact"/>
    <property type="match status" value="1"/>
</dbReference>
<evidence type="ECO:0000256" key="3">
    <source>
        <dbReference type="ARBA" id="ARBA00022598"/>
    </source>
</evidence>
<evidence type="ECO:0000256" key="5">
    <source>
        <dbReference type="ARBA" id="ARBA00022840"/>
    </source>
</evidence>
<dbReference type="InterPro" id="IPR045462">
    <property type="entry name" value="aa-tRNA-synth_I_cd-bd"/>
</dbReference>
<evidence type="ECO:0000256" key="7">
    <source>
        <dbReference type="ARBA" id="ARBA00023146"/>
    </source>
</evidence>
<evidence type="ECO:0000313" key="12">
    <source>
        <dbReference type="Proteomes" id="UP000295304"/>
    </source>
</evidence>
<dbReference type="GO" id="GO:0005524">
    <property type="term" value="F:ATP binding"/>
    <property type="evidence" value="ECO:0007669"/>
    <property type="project" value="UniProtKB-UniRule"/>
</dbReference>
<name>A0A4R3J6T7_9PROT</name>
<dbReference type="InterPro" id="IPR001412">
    <property type="entry name" value="aa-tRNA-synth_I_CS"/>
</dbReference>
<evidence type="ECO:0000256" key="4">
    <source>
        <dbReference type="ARBA" id="ARBA00022741"/>
    </source>
</evidence>
<dbReference type="GO" id="GO:0006424">
    <property type="term" value="P:glutamyl-tRNA aminoacylation"/>
    <property type="evidence" value="ECO:0007669"/>
    <property type="project" value="UniProtKB-UniRule"/>
</dbReference>
<dbReference type="InterPro" id="IPR020058">
    <property type="entry name" value="Glu/Gln-tRNA-synth_Ib_cat-dom"/>
</dbReference>
<evidence type="ECO:0000256" key="8">
    <source>
        <dbReference type="HAMAP-Rule" id="MF_00022"/>
    </source>
</evidence>
<dbReference type="InterPro" id="IPR014729">
    <property type="entry name" value="Rossmann-like_a/b/a_fold"/>
</dbReference>
<comment type="caution">
    <text evidence="11">The sequence shown here is derived from an EMBL/GenBank/DDBJ whole genome shotgun (WGS) entry which is preliminary data.</text>
</comment>
<organism evidence="11 12">
    <name type="scientific">Varunaivibrio sulfuroxidans</name>
    <dbReference type="NCBI Taxonomy" id="1773489"/>
    <lineage>
        <taxon>Bacteria</taxon>
        <taxon>Pseudomonadati</taxon>
        <taxon>Pseudomonadota</taxon>
        <taxon>Alphaproteobacteria</taxon>
        <taxon>Rhodospirillales</taxon>
        <taxon>Magnetovibrionaceae</taxon>
        <taxon>Varunaivibrio</taxon>
    </lineage>
</organism>
<comment type="function">
    <text evidence="8">Catalyzes the attachment of glutamate to tRNA(Glu) in a two-step reaction: glutamate is first activated by ATP to form Glu-AMP and then transferred to the acceptor end of tRNA(Glu).</text>
</comment>
<feature type="domain" description="Aminoacyl-tRNA synthetase class I anticodon-binding" evidence="10">
    <location>
        <begin position="367"/>
        <end position="441"/>
    </location>
</feature>
<feature type="binding site" evidence="8">
    <location>
        <position position="243"/>
    </location>
    <ligand>
        <name>ATP</name>
        <dbReference type="ChEBI" id="CHEBI:30616"/>
    </ligand>
</feature>
<accession>A0A4R3J6T7</accession>
<keyword evidence="6 8" id="KW-0648">Protein biosynthesis</keyword>
<feature type="domain" description="Glutamyl/glutaminyl-tRNA synthetase class Ib catalytic" evidence="9">
    <location>
        <begin position="4"/>
        <end position="306"/>
    </location>
</feature>
<dbReference type="Pfam" id="PF19269">
    <property type="entry name" value="Anticodon_2"/>
    <property type="match status" value="1"/>
</dbReference>
<evidence type="ECO:0000256" key="1">
    <source>
        <dbReference type="ARBA" id="ARBA00007894"/>
    </source>
</evidence>
<dbReference type="GO" id="GO:0000049">
    <property type="term" value="F:tRNA binding"/>
    <property type="evidence" value="ECO:0007669"/>
    <property type="project" value="InterPro"/>
</dbReference>
<evidence type="ECO:0000256" key="2">
    <source>
        <dbReference type="ARBA" id="ARBA00022490"/>
    </source>
</evidence>
<gene>
    <name evidence="8" type="primary">gltX</name>
    <name evidence="11" type="ORF">EDD55_11057</name>
</gene>
<comment type="catalytic activity">
    <reaction evidence="8">
        <text>tRNA(Glu) + L-glutamate + ATP = L-glutamyl-tRNA(Glu) + AMP + diphosphate</text>
        <dbReference type="Rhea" id="RHEA:23540"/>
        <dbReference type="Rhea" id="RHEA-COMP:9663"/>
        <dbReference type="Rhea" id="RHEA-COMP:9680"/>
        <dbReference type="ChEBI" id="CHEBI:29985"/>
        <dbReference type="ChEBI" id="CHEBI:30616"/>
        <dbReference type="ChEBI" id="CHEBI:33019"/>
        <dbReference type="ChEBI" id="CHEBI:78442"/>
        <dbReference type="ChEBI" id="CHEBI:78520"/>
        <dbReference type="ChEBI" id="CHEBI:456215"/>
        <dbReference type="EC" id="6.1.1.17"/>
    </reaction>
</comment>